<dbReference type="KEGG" id="pmm:PMM0746"/>
<feature type="domain" description="Peptidase M16 N-terminal" evidence="3">
    <location>
        <begin position="24"/>
        <end position="163"/>
    </location>
</feature>
<dbReference type="eggNOG" id="COG0612">
    <property type="taxonomic scope" value="Bacteria"/>
</dbReference>
<dbReference type="Gene3D" id="3.30.830.10">
    <property type="entry name" value="Metalloenzyme, LuxS/M16 peptidase-like"/>
    <property type="match status" value="2"/>
</dbReference>
<dbReference type="Proteomes" id="UP000001026">
    <property type="component" value="Chromosome"/>
</dbReference>
<dbReference type="EC" id="3.4.-.-" evidence="5"/>
<dbReference type="InterPro" id="IPR001431">
    <property type="entry name" value="Pept_M16_Zn_BS"/>
</dbReference>
<gene>
    <name evidence="5" type="ordered locus">PMM0746</name>
</gene>
<evidence type="ECO:0000259" key="3">
    <source>
        <dbReference type="Pfam" id="PF00675"/>
    </source>
</evidence>
<dbReference type="PROSITE" id="PS00143">
    <property type="entry name" value="INSULINASE"/>
    <property type="match status" value="1"/>
</dbReference>
<dbReference type="HOGENOM" id="CLU_009902_3_2_3"/>
<comment type="similarity">
    <text evidence="1 2">Belongs to the peptidase M16 family.</text>
</comment>
<dbReference type="InterPro" id="IPR050361">
    <property type="entry name" value="MPP/UQCRC_Complex"/>
</dbReference>
<dbReference type="PANTHER" id="PTHR11851">
    <property type="entry name" value="METALLOPROTEASE"/>
    <property type="match status" value="1"/>
</dbReference>
<dbReference type="InterPro" id="IPR011249">
    <property type="entry name" value="Metalloenz_LuxS/M16"/>
</dbReference>
<evidence type="ECO:0000259" key="4">
    <source>
        <dbReference type="Pfam" id="PF05193"/>
    </source>
</evidence>
<keyword evidence="5" id="KW-0378">Hydrolase</keyword>
<sequence length="416" mass="47845">MNPGEVKYFNHSSKPKCVFVENKELPLVCIDFWFKAGSAFEESDRDGTAHFLEHMIFKGTNKLMPGEFDYKIESLGGMSNASTGYDDAHYYVLIPENNFKESLALLTNIVLSPSINIDEFEKEKSVVMDEIKQQNDQPDEKLFNYFLSRVWKNNKYGKTILGTEKNLQSLKKADLEKFHKSFYKKNNFCIAIAGNISEKTYEIYHENNFSYLDPNETSQIKNNNKSILVASTGREEINFKNIELARIFMAWSIPSLKNQKMNIGFEILASILCVGRNSRLVKVLKEERNLVESIYVDVNGGEFGSLLVIEACCDEINLKNVEEEINETIQEVVSCKNLTLNEIRKAINIVKSNYIFNLETSTQLTSFFGNELLWGRKNTLIDLNNHLDYWSNTNNFKEIINYLSRNKFTLIASTGK</sequence>
<dbReference type="GO" id="GO:0046872">
    <property type="term" value="F:metal ion binding"/>
    <property type="evidence" value="ECO:0007669"/>
    <property type="project" value="InterPro"/>
</dbReference>
<dbReference type="SUPFAM" id="SSF63411">
    <property type="entry name" value="LuxS/MPP-like metallohydrolase"/>
    <property type="match status" value="2"/>
</dbReference>
<evidence type="ECO:0000313" key="5">
    <source>
        <dbReference type="EMBL" id="CAE19205.1"/>
    </source>
</evidence>
<feature type="domain" description="Peptidase M16 C-terminal" evidence="4">
    <location>
        <begin position="170"/>
        <end position="349"/>
    </location>
</feature>
<dbReference type="STRING" id="59919.PMM0746"/>
<reference evidence="5 6" key="1">
    <citation type="journal article" date="2003" name="Nature">
        <title>Genome divergence in two Prochlorococcus ecotypes reflects oceanic niche differentiation.</title>
        <authorList>
            <person name="Rocap G."/>
            <person name="Larimer F.W."/>
            <person name="Lamerdin J.E."/>
            <person name="Malfatti S."/>
            <person name="Chain P."/>
            <person name="Ahlgren N.A."/>
            <person name="Arellano A."/>
            <person name="Coleman M."/>
            <person name="Hauser L."/>
            <person name="Hess W.R."/>
            <person name="Johnson Z.I."/>
            <person name="Land M.L."/>
            <person name="Lindell D."/>
            <person name="Post A.F."/>
            <person name="Regala W."/>
            <person name="Shah M."/>
            <person name="Shaw S.L."/>
            <person name="Steglich C."/>
            <person name="Sullivan M.B."/>
            <person name="Ting C.S."/>
            <person name="Tolonen A."/>
            <person name="Webb E.A."/>
            <person name="Zinser E.R."/>
            <person name="Chisholm S.W."/>
        </authorList>
    </citation>
    <scope>NUCLEOTIDE SEQUENCE [LARGE SCALE GENOMIC DNA]</scope>
    <source>
        <strain evidence="6">CCMP1986 / NIES-2087 / MED4</strain>
    </source>
</reference>
<protein>
    <submittedName>
        <fullName evidence="5">Possible Zn-dependent peptidase</fullName>
        <ecNumber evidence="5">3.4.-.-</ecNumber>
    </submittedName>
</protein>
<proteinExistence type="inferred from homology"/>
<organism evidence="5 6">
    <name type="scientific">Prochlorococcus marinus subsp. pastoris (strain CCMP1986 / NIES-2087 / MED4)</name>
    <dbReference type="NCBI Taxonomy" id="59919"/>
    <lineage>
        <taxon>Bacteria</taxon>
        <taxon>Bacillati</taxon>
        <taxon>Cyanobacteriota</taxon>
        <taxon>Cyanophyceae</taxon>
        <taxon>Synechococcales</taxon>
        <taxon>Prochlorococcaceae</taxon>
        <taxon>Prochlorococcus</taxon>
    </lineage>
</organism>
<dbReference type="RefSeq" id="WP_011132380.1">
    <property type="nucleotide sequence ID" value="NC_005072.1"/>
</dbReference>
<dbReference type="Pfam" id="PF00675">
    <property type="entry name" value="Peptidase_M16"/>
    <property type="match status" value="1"/>
</dbReference>
<dbReference type="EMBL" id="BX548174">
    <property type="protein sequence ID" value="CAE19205.1"/>
    <property type="molecule type" value="Genomic_DNA"/>
</dbReference>
<evidence type="ECO:0000256" key="2">
    <source>
        <dbReference type="RuleBase" id="RU004447"/>
    </source>
</evidence>
<evidence type="ECO:0000256" key="1">
    <source>
        <dbReference type="ARBA" id="ARBA00007261"/>
    </source>
</evidence>
<dbReference type="GO" id="GO:0004222">
    <property type="term" value="F:metalloendopeptidase activity"/>
    <property type="evidence" value="ECO:0007669"/>
    <property type="project" value="InterPro"/>
</dbReference>
<evidence type="ECO:0000313" key="6">
    <source>
        <dbReference type="Proteomes" id="UP000001026"/>
    </source>
</evidence>
<dbReference type="OrthoDB" id="9811314at2"/>
<name>Q7V1V6_PROMP</name>
<dbReference type="AlphaFoldDB" id="Q7V1V6"/>
<dbReference type="InterPro" id="IPR011765">
    <property type="entry name" value="Pept_M16_N"/>
</dbReference>
<dbReference type="GO" id="GO:0006508">
    <property type="term" value="P:proteolysis"/>
    <property type="evidence" value="ECO:0007669"/>
    <property type="project" value="InterPro"/>
</dbReference>
<dbReference type="PANTHER" id="PTHR11851:SF49">
    <property type="entry name" value="MITOCHONDRIAL-PROCESSING PEPTIDASE SUBUNIT ALPHA"/>
    <property type="match status" value="1"/>
</dbReference>
<accession>Q7V1V6</accession>
<dbReference type="Pfam" id="PF05193">
    <property type="entry name" value="Peptidase_M16_C"/>
    <property type="match status" value="1"/>
</dbReference>
<dbReference type="InterPro" id="IPR007863">
    <property type="entry name" value="Peptidase_M16_C"/>
</dbReference>